<dbReference type="GO" id="GO:0005829">
    <property type="term" value="C:cytosol"/>
    <property type="evidence" value="ECO:0007669"/>
    <property type="project" value="UniProtKB-SubCell"/>
</dbReference>
<dbReference type="AlphaFoldDB" id="A0A5N5SX07"/>
<keyword evidence="1" id="KW-0460">Magnesium</keyword>
<dbReference type="Gene3D" id="1.10.287.1080">
    <property type="entry name" value="MazG-like"/>
    <property type="match status" value="1"/>
</dbReference>
<evidence type="ECO:0000313" key="3">
    <source>
        <dbReference type="Proteomes" id="UP000326759"/>
    </source>
</evidence>
<dbReference type="CDD" id="cd11537">
    <property type="entry name" value="NTP-PPase_RS21-C6_like"/>
    <property type="match status" value="1"/>
</dbReference>
<comment type="subcellular location">
    <subcellularLocation>
        <location evidence="1">Cytoplasm</location>
        <location evidence="1">Cytosol</location>
    </subcellularLocation>
</comment>
<reference evidence="2 3" key="1">
    <citation type="journal article" date="2019" name="PLoS Biol.">
        <title>Sex chromosomes control vertical transmission of feminizing Wolbachia symbionts in an isopod.</title>
        <authorList>
            <person name="Becking T."/>
            <person name="Chebbi M.A."/>
            <person name="Giraud I."/>
            <person name="Moumen B."/>
            <person name="Laverre T."/>
            <person name="Caubet Y."/>
            <person name="Peccoud J."/>
            <person name="Gilbert C."/>
            <person name="Cordaux R."/>
        </authorList>
    </citation>
    <scope>NUCLEOTIDE SEQUENCE [LARGE SCALE GENOMIC DNA]</scope>
    <source>
        <strain evidence="2">ANa2</strain>
        <tissue evidence="2">Whole body excluding digestive tract and cuticle</tissue>
    </source>
</reference>
<dbReference type="GO" id="GO:0006253">
    <property type="term" value="P:dCTP catabolic process"/>
    <property type="evidence" value="ECO:0007669"/>
    <property type="project" value="UniProtKB-UniRule"/>
</dbReference>
<dbReference type="InterPro" id="IPR052555">
    <property type="entry name" value="dCTP_Pyrophosphatase"/>
</dbReference>
<dbReference type="PANTHER" id="PTHR46523:SF1">
    <property type="entry name" value="DCTP PYROPHOSPHATASE 1"/>
    <property type="match status" value="1"/>
</dbReference>
<organism evidence="2 3">
    <name type="scientific">Armadillidium nasatum</name>
    <dbReference type="NCBI Taxonomy" id="96803"/>
    <lineage>
        <taxon>Eukaryota</taxon>
        <taxon>Metazoa</taxon>
        <taxon>Ecdysozoa</taxon>
        <taxon>Arthropoda</taxon>
        <taxon>Crustacea</taxon>
        <taxon>Multicrustacea</taxon>
        <taxon>Malacostraca</taxon>
        <taxon>Eumalacostraca</taxon>
        <taxon>Peracarida</taxon>
        <taxon>Isopoda</taxon>
        <taxon>Oniscidea</taxon>
        <taxon>Crinocheta</taxon>
        <taxon>Armadillidiidae</taxon>
        <taxon>Armadillidium</taxon>
    </lineage>
</organism>
<dbReference type="InterPro" id="IPR025984">
    <property type="entry name" value="DCTPP"/>
</dbReference>
<comment type="caution">
    <text evidence="2">The sequence shown here is derived from an EMBL/GenBank/DDBJ whole genome shotgun (WGS) entry which is preliminary data.</text>
</comment>
<gene>
    <name evidence="2" type="primary">Dctpp1</name>
    <name evidence="2" type="ORF">Anas_02501</name>
</gene>
<comment type="subunit">
    <text evidence="1">Homotetramer.</text>
</comment>
<dbReference type="EMBL" id="SEYY01019036">
    <property type="protein sequence ID" value="KAB7498741.1"/>
    <property type="molecule type" value="Genomic_DNA"/>
</dbReference>
<dbReference type="Pfam" id="PF12643">
    <property type="entry name" value="MazG-like"/>
    <property type="match status" value="1"/>
</dbReference>
<evidence type="ECO:0000256" key="1">
    <source>
        <dbReference type="PIRNR" id="PIRNR029826"/>
    </source>
</evidence>
<dbReference type="SUPFAM" id="SSF101386">
    <property type="entry name" value="all-alpha NTP pyrophosphatases"/>
    <property type="match status" value="1"/>
</dbReference>
<dbReference type="EC" id="3.6.1.12" evidence="1"/>
<name>A0A5N5SX07_9CRUS</name>
<keyword evidence="1" id="KW-0378">Hydrolase</keyword>
<comment type="catalytic activity">
    <reaction evidence="1">
        <text>dCTP + H2O = dCMP + diphosphate + H(+)</text>
        <dbReference type="Rhea" id="RHEA:22636"/>
        <dbReference type="ChEBI" id="CHEBI:15377"/>
        <dbReference type="ChEBI" id="CHEBI:15378"/>
        <dbReference type="ChEBI" id="CHEBI:33019"/>
        <dbReference type="ChEBI" id="CHEBI:57566"/>
        <dbReference type="ChEBI" id="CHEBI:61481"/>
        <dbReference type="EC" id="3.6.1.12"/>
    </reaction>
</comment>
<dbReference type="GO" id="GO:0042262">
    <property type="term" value="P:DNA protection"/>
    <property type="evidence" value="ECO:0007669"/>
    <property type="project" value="UniProtKB-UniRule"/>
</dbReference>
<evidence type="ECO:0000313" key="2">
    <source>
        <dbReference type="EMBL" id="KAB7498741.1"/>
    </source>
</evidence>
<protein>
    <recommendedName>
        <fullName evidence="1">dCTP pyrophosphatase 1</fullName>
        <ecNumber evidence="1">3.6.1.12</ecNumber>
    </recommendedName>
</protein>
<dbReference type="Proteomes" id="UP000326759">
    <property type="component" value="Unassembled WGS sequence"/>
</dbReference>
<dbReference type="PANTHER" id="PTHR46523">
    <property type="entry name" value="DCTP PYROPHOSPHATASE 1"/>
    <property type="match status" value="1"/>
</dbReference>
<proteinExistence type="predicted"/>
<dbReference type="GO" id="GO:0047840">
    <property type="term" value="F:dCTP diphosphatase activity"/>
    <property type="evidence" value="ECO:0007669"/>
    <property type="project" value="UniProtKB-UniRule"/>
</dbReference>
<dbReference type="GO" id="GO:0000287">
    <property type="term" value="F:magnesium ion binding"/>
    <property type="evidence" value="ECO:0007669"/>
    <property type="project" value="UniProtKB-UniRule"/>
</dbReference>
<keyword evidence="3" id="KW-1185">Reference proteome</keyword>
<keyword evidence="1" id="KW-0963">Cytoplasm</keyword>
<comment type="function">
    <text evidence="1">Hydrolyzes deoxynucleoside triphosphates (dNTPs) to the corresponding nucleoside monophosphates. Has a strong preference for dCTP and its analogs including 5-iodo-dCTP and 5-methyl-dCTP for which it may even have a higher efficiency. May protect DNA or RNA against the incorporation of these genotoxic nucleotide analogs through their catabolism.</text>
</comment>
<sequence>MAASNSQEGNDYEFRFSSDMTLEDIRASHRYFCKERNWGKYHSPRNVLLALVGEVGELAEIFQWKGEVKQGLPEFTEDEKQHVGDEISDVLIYLVDLAAQCHIDLPTAVHNKLQVNAKKYPVNVTNGTFQKYSAYGEDRSLVGAAVPPERAREEGDGSE</sequence>
<accession>A0A5N5SX07</accession>
<dbReference type="OrthoDB" id="411123at2759"/>
<comment type="cofactor">
    <cofactor evidence="1">
        <name>Mg(2+)</name>
        <dbReference type="ChEBI" id="CHEBI:18420"/>
    </cofactor>
</comment>
<keyword evidence="1" id="KW-0479">Metal-binding</keyword>